<dbReference type="Proteomes" id="UP000022272">
    <property type="component" value="Unassembled WGS sequence"/>
</dbReference>
<evidence type="ECO:0000313" key="1">
    <source>
        <dbReference type="EMBL" id="EXZ43703.1"/>
    </source>
</evidence>
<accession>A0A015YHF7</accession>
<protein>
    <submittedName>
        <fullName evidence="1">Uncharacterized protein</fullName>
    </submittedName>
</protein>
<organism evidence="1 2">
    <name type="scientific">Bacteroides fragilis str. 2-F-2 #4</name>
    <dbReference type="NCBI Taxonomy" id="1339280"/>
    <lineage>
        <taxon>Bacteria</taxon>
        <taxon>Pseudomonadati</taxon>
        <taxon>Bacteroidota</taxon>
        <taxon>Bacteroidia</taxon>
        <taxon>Bacteroidales</taxon>
        <taxon>Bacteroidaceae</taxon>
        <taxon>Bacteroides</taxon>
    </lineage>
</organism>
<gene>
    <name evidence="1" type="ORF">M076_3383</name>
</gene>
<evidence type="ECO:0000313" key="2">
    <source>
        <dbReference type="Proteomes" id="UP000022272"/>
    </source>
</evidence>
<sequence>MLFIKASSFVSGIKRDKLSKKNVSAIIEEPTSKETGCTRDSVAT</sequence>
<comment type="caution">
    <text evidence="1">The sequence shown here is derived from an EMBL/GenBank/DDBJ whole genome shotgun (WGS) entry which is preliminary data.</text>
</comment>
<dbReference type="AlphaFoldDB" id="A0A015YHF7"/>
<reference evidence="1 2" key="1">
    <citation type="submission" date="2014-02" db="EMBL/GenBank/DDBJ databases">
        <authorList>
            <person name="Sears C."/>
            <person name="Carroll K."/>
            <person name="Sack B.R."/>
            <person name="Qadri F."/>
            <person name="Myers L.L."/>
            <person name="Chung G.-T."/>
            <person name="Escheverria P."/>
            <person name="Fraser C.M."/>
            <person name="Sadzewicz L."/>
            <person name="Shefchek K.A."/>
            <person name="Tallon L."/>
            <person name="Das S.P."/>
            <person name="Daugherty S."/>
            <person name="Mongodin E.F."/>
        </authorList>
    </citation>
    <scope>NUCLEOTIDE SEQUENCE [LARGE SCALE GENOMIC DNA]</scope>
    <source>
        <strain evidence="1 2">2-F-2 #4</strain>
    </source>
</reference>
<proteinExistence type="predicted"/>
<name>A0A015YHF7_BACFG</name>
<dbReference type="EMBL" id="JGDM01000075">
    <property type="protein sequence ID" value="EXZ43703.1"/>
    <property type="molecule type" value="Genomic_DNA"/>
</dbReference>